<evidence type="ECO:0000259" key="6">
    <source>
        <dbReference type="Pfam" id="PF16188"/>
    </source>
</evidence>
<dbReference type="EMBL" id="JBBMEX010000003">
    <property type="protein sequence ID" value="MEQ2557021.1"/>
    <property type="molecule type" value="Genomic_DNA"/>
</dbReference>
<dbReference type="Gene3D" id="3.40.350.10">
    <property type="entry name" value="Creatinase/prolidase N-terminal domain"/>
    <property type="match status" value="2"/>
</dbReference>
<dbReference type="InterPro" id="IPR032416">
    <property type="entry name" value="Peptidase_M24_C"/>
</dbReference>
<sequence length="595" mass="68118">MIQERLKELRAQMQERGIDIYIVPTSDFHQSEYVGEYFKARKYMTGFTGSAGTAVITKEEAGLWTDGRYFIQAEKQLEGSTVKLFKMGEEGVPKVEEYVKDHLTEGSCIGFDGRVMDAKSGEKYAKMAEEKKAALYVKEDLVGNIWKDRPQLPANKVWILEDAYAGRSMADKIADVRTQMQKEGADIHILSSLYDIAWLLNLRGGDIDHVPVFLSFVSIEKEQILLFVNPQILDKEVQDYLEKNHVTIRPYEDIYTYAQNLQKVKVLISAEETNYRIAECIREHAEVLEGENPSLMLKAVKNETELKNTREAHLKDAVAVTKFMYWLKTNIGKVEISEISASDYLEERRKEQEHYLDLSFDTISAYGPHGAMMHYSATKESNAVLKPEGFLLVDSGGHYLEGTTDITRTFALGALTDEEKQHFTAVCRSNMNLANAKFLYGCCGINLDILARGPLWDLGIDYRCGTGHGVGHILNVHEGPNGFRWKIVPERNDSGKLEEGMITTDEPGVYIEGKYGIRTENELICVKDEKNEYGQFMRFENITYVPIDLDAILPEEMSAKERRELNEYHQMVYEKVSPYLREEEREWLKTYTRPI</sequence>
<reference evidence="7 8" key="1">
    <citation type="submission" date="2024-03" db="EMBL/GenBank/DDBJ databases">
        <title>Human intestinal bacterial collection.</title>
        <authorList>
            <person name="Pauvert C."/>
            <person name="Hitch T.C.A."/>
            <person name="Clavel T."/>
        </authorList>
    </citation>
    <scope>NUCLEOTIDE SEQUENCE [LARGE SCALE GENOMIC DNA]</scope>
    <source>
        <strain evidence="7 8">CLA-AA-H185</strain>
    </source>
</reference>
<dbReference type="SUPFAM" id="SSF55920">
    <property type="entry name" value="Creatinase/aminopeptidase"/>
    <property type="match status" value="1"/>
</dbReference>
<evidence type="ECO:0000256" key="2">
    <source>
        <dbReference type="ARBA" id="ARBA00022723"/>
    </source>
</evidence>
<keyword evidence="2" id="KW-0479">Metal-binding</keyword>
<keyword evidence="8" id="KW-1185">Reference proteome</keyword>
<feature type="domain" description="Creatinase N-terminal" evidence="5">
    <location>
        <begin position="5"/>
        <end position="129"/>
    </location>
</feature>
<dbReference type="InterPro" id="IPR036005">
    <property type="entry name" value="Creatinase/aminopeptidase-like"/>
</dbReference>
<dbReference type="SUPFAM" id="SSF53092">
    <property type="entry name" value="Creatinase/prolidase N-terminal domain"/>
    <property type="match status" value="1"/>
</dbReference>
<keyword evidence="3 7" id="KW-0378">Hydrolase</keyword>
<evidence type="ECO:0000259" key="5">
    <source>
        <dbReference type="Pfam" id="PF01321"/>
    </source>
</evidence>
<dbReference type="RefSeq" id="WP_353530122.1">
    <property type="nucleotide sequence ID" value="NZ_JBBMEX010000003.1"/>
</dbReference>
<dbReference type="Proteomes" id="UP001454489">
    <property type="component" value="Unassembled WGS sequence"/>
</dbReference>
<dbReference type="InterPro" id="IPR050422">
    <property type="entry name" value="X-Pro_aminopeptidase_P"/>
</dbReference>
<proteinExistence type="inferred from homology"/>
<dbReference type="Pfam" id="PF16189">
    <property type="entry name" value="Creatinase_N_2"/>
    <property type="match status" value="1"/>
</dbReference>
<dbReference type="Pfam" id="PF00557">
    <property type="entry name" value="Peptidase_M24"/>
    <property type="match status" value="1"/>
</dbReference>
<dbReference type="InterPro" id="IPR000994">
    <property type="entry name" value="Pept_M24"/>
</dbReference>
<feature type="domain" description="Peptidase M24" evidence="4">
    <location>
        <begin position="308"/>
        <end position="524"/>
    </location>
</feature>
<evidence type="ECO:0000313" key="8">
    <source>
        <dbReference type="Proteomes" id="UP001454489"/>
    </source>
</evidence>
<name>A0ABV1HCR0_9FIRM</name>
<evidence type="ECO:0000256" key="1">
    <source>
        <dbReference type="ARBA" id="ARBA00008766"/>
    </source>
</evidence>
<dbReference type="PANTHER" id="PTHR43763">
    <property type="entry name" value="XAA-PRO AMINOPEPTIDASE 1"/>
    <property type="match status" value="1"/>
</dbReference>
<protein>
    <submittedName>
        <fullName evidence="7">Aminopeptidase P family protein</fullName>
        <ecNumber evidence="7">3.4.11.-</ecNumber>
    </submittedName>
</protein>
<dbReference type="InterPro" id="IPR033740">
    <property type="entry name" value="Pept_M24B"/>
</dbReference>
<comment type="caution">
    <text evidence="7">The sequence shown here is derived from an EMBL/GenBank/DDBJ whole genome shotgun (WGS) entry which is preliminary data.</text>
</comment>
<dbReference type="Gene3D" id="3.90.230.10">
    <property type="entry name" value="Creatinase/methionine aminopeptidase superfamily"/>
    <property type="match status" value="1"/>
</dbReference>
<evidence type="ECO:0000259" key="4">
    <source>
        <dbReference type="Pfam" id="PF00557"/>
    </source>
</evidence>
<dbReference type="InterPro" id="IPR029149">
    <property type="entry name" value="Creatin/AminoP/Spt16_N"/>
</dbReference>
<dbReference type="CDD" id="cd01085">
    <property type="entry name" value="APP"/>
    <property type="match status" value="1"/>
</dbReference>
<dbReference type="EC" id="3.4.11.-" evidence="7"/>
<comment type="similarity">
    <text evidence="1">Belongs to the peptidase M24B family.</text>
</comment>
<dbReference type="Pfam" id="PF16188">
    <property type="entry name" value="Peptidase_M24_C"/>
    <property type="match status" value="1"/>
</dbReference>
<evidence type="ECO:0000256" key="3">
    <source>
        <dbReference type="ARBA" id="ARBA00022801"/>
    </source>
</evidence>
<feature type="domain" description="Peptidase M24 C-terminal" evidence="6">
    <location>
        <begin position="535"/>
        <end position="595"/>
    </location>
</feature>
<dbReference type="GO" id="GO:0004177">
    <property type="term" value="F:aminopeptidase activity"/>
    <property type="evidence" value="ECO:0007669"/>
    <property type="project" value="UniProtKB-KW"/>
</dbReference>
<gene>
    <name evidence="7" type="ORF">WMO43_03875</name>
</gene>
<dbReference type="PANTHER" id="PTHR43763:SF6">
    <property type="entry name" value="XAA-PRO AMINOPEPTIDASE 1"/>
    <property type="match status" value="1"/>
</dbReference>
<organism evidence="7 8">
    <name type="scientific">Maccoyibacter intestinihominis</name>
    <dbReference type="NCBI Taxonomy" id="3133499"/>
    <lineage>
        <taxon>Bacteria</taxon>
        <taxon>Bacillati</taxon>
        <taxon>Bacillota</taxon>
        <taxon>Clostridia</taxon>
        <taxon>Lachnospirales</taxon>
        <taxon>Lachnospiraceae</taxon>
        <taxon>Maccoyibacter</taxon>
    </lineage>
</organism>
<accession>A0ABV1HCR0</accession>
<evidence type="ECO:0000313" key="7">
    <source>
        <dbReference type="EMBL" id="MEQ2557021.1"/>
    </source>
</evidence>
<dbReference type="InterPro" id="IPR000587">
    <property type="entry name" value="Creatinase_N"/>
</dbReference>
<keyword evidence="7" id="KW-0031">Aminopeptidase</keyword>
<dbReference type="Pfam" id="PF01321">
    <property type="entry name" value="Creatinase_N"/>
    <property type="match status" value="1"/>
</dbReference>
<keyword evidence="7" id="KW-0645">Protease</keyword>